<dbReference type="GO" id="GO:0003712">
    <property type="term" value="F:transcription coregulator activity"/>
    <property type="evidence" value="ECO:0007669"/>
    <property type="project" value="UniProtKB-UniRule"/>
</dbReference>
<feature type="region of interest" description="Disordered" evidence="10">
    <location>
        <begin position="1149"/>
        <end position="1190"/>
    </location>
</feature>
<dbReference type="AlphaFoldDB" id="A0A420H210"/>
<dbReference type="InterPro" id="IPR013947">
    <property type="entry name" value="Mediator_Med14"/>
</dbReference>
<reference evidence="12 13" key="1">
    <citation type="journal article" date="2018" name="BMC Genomics">
        <title>Comparative genome analyses reveal sequence features reflecting distinct modes of host-adaptation between dicot and monocot powdery mildew.</title>
        <authorList>
            <person name="Wu Y."/>
            <person name="Ma X."/>
            <person name="Pan Z."/>
            <person name="Kale S.D."/>
            <person name="Song Y."/>
            <person name="King H."/>
            <person name="Zhang Q."/>
            <person name="Presley C."/>
            <person name="Deng X."/>
            <person name="Wei C.I."/>
            <person name="Xiao S."/>
        </authorList>
    </citation>
    <scope>NUCLEOTIDE SEQUENCE [LARGE SCALE GENOMIC DNA]</scope>
    <source>
        <strain evidence="12">UCSC1</strain>
    </source>
</reference>
<evidence type="ECO:0000256" key="7">
    <source>
        <dbReference type="ARBA" id="ARBA00023242"/>
    </source>
</evidence>
<evidence type="ECO:0000313" key="12">
    <source>
        <dbReference type="EMBL" id="RKF51386.1"/>
    </source>
</evidence>
<gene>
    <name evidence="12" type="ORF">GcC1_225017</name>
</gene>
<evidence type="ECO:0000256" key="2">
    <source>
        <dbReference type="ARBA" id="ARBA00007813"/>
    </source>
</evidence>
<accession>A0A420H210</accession>
<dbReference type="OrthoDB" id="205099at2759"/>
<dbReference type="PANTHER" id="PTHR12809">
    <property type="entry name" value="MEDIATOR COMPLEX SUBUNIT"/>
    <property type="match status" value="1"/>
</dbReference>
<evidence type="ECO:0000256" key="5">
    <source>
        <dbReference type="ARBA" id="ARBA00023159"/>
    </source>
</evidence>
<feature type="domain" description="Mediator complex subunit MED14 N-terminal" evidence="11">
    <location>
        <begin position="51"/>
        <end position="261"/>
    </location>
</feature>
<keyword evidence="6 9" id="KW-0804">Transcription</keyword>
<keyword evidence="5 9" id="KW-0010">Activator</keyword>
<name>A0A420H210_9PEZI</name>
<dbReference type="PANTHER" id="PTHR12809:SF2">
    <property type="entry name" value="MEDIATOR OF RNA POLYMERASE II TRANSCRIPTION SUBUNIT 14"/>
    <property type="match status" value="1"/>
</dbReference>
<comment type="subunit">
    <text evidence="9">Component of the Mediator complex.</text>
</comment>
<comment type="similarity">
    <text evidence="2 9">Belongs to the Mediator complex subunit 14 family.</text>
</comment>
<dbReference type="GO" id="GO:0006357">
    <property type="term" value="P:regulation of transcription by RNA polymerase II"/>
    <property type="evidence" value="ECO:0007669"/>
    <property type="project" value="InterPro"/>
</dbReference>
<evidence type="ECO:0000256" key="4">
    <source>
        <dbReference type="ARBA" id="ARBA00023015"/>
    </source>
</evidence>
<dbReference type="Pfam" id="PF26204">
    <property type="entry name" value="Med14_fung"/>
    <property type="match status" value="1"/>
</dbReference>
<sequence length="1190" mass="135722">MAKEKTPSNAQANNIDIHVSGAADVTPNTVQRSSSKMNALPPEIGHITQGYVPLHSLIARLAQKTHSELIKTIKDLAQMQLPTQKGNYNSTQVSGVDDGSAENLAKKLRMLKFATDSHEAWTKALVITGWSRKAEDVSKIIDLKVYLDQRQQDYVEAIEQMAHDKRGYIYARLPNPDIKTALEAMVTGKASWMPEFGYIPPPELTACDMLEVLERLNTLLSIRLKLNEYDSVPYHFKNFEIKSGRVSFKVEGEFELDLTIAEEAPDAQYWFLDLRFIFSPCLKVLGQGVRGFLENKINSVLLNEGLKGCYNFIHDIVLTYKINEIRRQSEILAKYRWIHSAKVEALNRSICIQYWIDRFSRAIRDSKPPKNWLIIGVHSGNSKNERGDDKTTRRIGTRWFRENKEQKDVHIPIDDVNLSSEAVLTTVVSKHITYILTSIFENLRAKPLYSKQDLSLKLCISESDPSNSELKVQLTTETFLSVRIEPISGFFIFDPPTRRILDYQRRLNTTVIDPAGRAHEFIELLRYSIIYDNLLTYGWTTGWKNVRNPGVNNLEMKRIFKDAAQVHWFKRAGWNQNTYLAVSMNMTGEFWSIVQTAMTSDPTNPNGVMVIPTQIDVPVKSISPIINNNFMITLYVFSVALLSYHGNLKYLWSNRHLYTLVPCIKLGPLNLPFIYIKLSELLASRETHSKPLKSWAKDFVRIRFLSVQSVPQKLVALDCQKKLNTTPALGSEYPSNLADKGNEKKKKEEAEEIEERQDQITMVAEIRILKPVPRTLCFVHREFDQNIAFHPATGTFAFRICSPLGVPVISDLTQLIVRVERLVEFVRALEKHKAILKCTKIYLEKLEISYGKSSSSGHNDGDGSSTQYSNQSVYKATIEFNPKDKKKMIFEFEKGNPHLRVVDHLTNLLNSSQGLENVAKAIPLTTQVLQGIEAIERTWASPSMSQYGFVIINARAVDWYIIRYTLTSRQKSTNSFKITKPQVRKFFFEIRLRHRRGEAWWHISRRSAQSMVSTCSSGEEGKNVQDDLEEVLQPFWNMTGKNFHGMRTSVAGKCDKIIELLHKLDEILRIFAASDKIWTYRPPVKAPVAPMSSNPKAATVFATSASRFTSSRHHPVSSLQNRSSHPYNTSSVNTLTTKISEGVFQDYNTRAPNVRGSSGHNSNYRNEIDQKHSNSNNNSLKRDREIVEID</sequence>
<comment type="caution">
    <text evidence="12">The sequence shown here is derived from an EMBL/GenBank/DDBJ whole genome shotgun (WGS) entry which is preliminary data.</text>
</comment>
<feature type="compositionally biased region" description="Basic and acidic residues" evidence="10">
    <location>
        <begin position="1180"/>
        <end position="1190"/>
    </location>
</feature>
<evidence type="ECO:0000256" key="1">
    <source>
        <dbReference type="ARBA" id="ARBA00004123"/>
    </source>
</evidence>
<comment type="function">
    <text evidence="9">Component of the Mediator complex, a coactivator involved in the regulated transcription of nearly all RNA polymerase II-dependent genes. Mediator functions as a bridge to convey information from gene-specific regulatory proteins to the basal RNA polymerase II transcription machinery. Mediator is recruited to promoters by direct interactions with regulatory proteins and serves as a scaffold for the assembly of a functional preinitiation complex with RNA polymerase II and the general transcription factors.</text>
</comment>
<dbReference type="EMBL" id="MCBR01022589">
    <property type="protein sequence ID" value="RKF51386.1"/>
    <property type="molecule type" value="Genomic_DNA"/>
</dbReference>
<comment type="subcellular location">
    <subcellularLocation>
        <location evidence="1 9">Nucleus</location>
    </subcellularLocation>
</comment>
<dbReference type="Pfam" id="PF08638">
    <property type="entry name" value="Med14"/>
    <property type="match status" value="1"/>
</dbReference>
<feature type="compositionally biased region" description="Polar residues" evidence="10">
    <location>
        <begin position="26"/>
        <end position="37"/>
    </location>
</feature>
<keyword evidence="4 9" id="KW-0805">Transcription regulation</keyword>
<evidence type="ECO:0000256" key="3">
    <source>
        <dbReference type="ARBA" id="ARBA00019619"/>
    </source>
</evidence>
<dbReference type="GO" id="GO:0016592">
    <property type="term" value="C:mediator complex"/>
    <property type="evidence" value="ECO:0007669"/>
    <property type="project" value="UniProtKB-UniRule"/>
</dbReference>
<evidence type="ECO:0000256" key="6">
    <source>
        <dbReference type="ARBA" id="ARBA00023163"/>
    </source>
</evidence>
<protein>
    <recommendedName>
        <fullName evidence="3 9">Mediator of RNA polymerase II transcription subunit 14</fullName>
    </recommendedName>
    <alternativeName>
        <fullName evidence="8 9">Mediator complex subunit 14</fullName>
    </alternativeName>
</protein>
<dbReference type="InterPro" id="IPR055122">
    <property type="entry name" value="Med14_N"/>
</dbReference>
<organism evidence="12 13">
    <name type="scientific">Golovinomyces cichoracearum</name>
    <dbReference type="NCBI Taxonomy" id="62708"/>
    <lineage>
        <taxon>Eukaryota</taxon>
        <taxon>Fungi</taxon>
        <taxon>Dikarya</taxon>
        <taxon>Ascomycota</taxon>
        <taxon>Pezizomycotina</taxon>
        <taxon>Leotiomycetes</taxon>
        <taxon>Erysiphales</taxon>
        <taxon>Erysiphaceae</taxon>
        <taxon>Golovinomyces</taxon>
    </lineage>
</organism>
<feature type="compositionally biased region" description="Polar residues" evidence="10">
    <location>
        <begin position="1149"/>
        <end position="1165"/>
    </location>
</feature>
<proteinExistence type="inferred from homology"/>
<evidence type="ECO:0000256" key="10">
    <source>
        <dbReference type="SAM" id="MobiDB-lite"/>
    </source>
</evidence>
<evidence type="ECO:0000256" key="8">
    <source>
        <dbReference type="ARBA" id="ARBA00032007"/>
    </source>
</evidence>
<evidence type="ECO:0000313" key="13">
    <source>
        <dbReference type="Proteomes" id="UP000285405"/>
    </source>
</evidence>
<feature type="region of interest" description="Disordered" evidence="10">
    <location>
        <begin position="1112"/>
        <end position="1132"/>
    </location>
</feature>
<keyword evidence="7 9" id="KW-0539">Nucleus</keyword>
<dbReference type="GO" id="GO:0070847">
    <property type="term" value="C:core mediator complex"/>
    <property type="evidence" value="ECO:0007669"/>
    <property type="project" value="TreeGrafter"/>
</dbReference>
<evidence type="ECO:0000259" key="11">
    <source>
        <dbReference type="Pfam" id="PF08638"/>
    </source>
</evidence>
<evidence type="ECO:0000256" key="9">
    <source>
        <dbReference type="RuleBase" id="RU365082"/>
    </source>
</evidence>
<feature type="compositionally biased region" description="Polar residues" evidence="10">
    <location>
        <begin position="1117"/>
        <end position="1132"/>
    </location>
</feature>
<dbReference type="Proteomes" id="UP000285405">
    <property type="component" value="Unassembled WGS sequence"/>
</dbReference>
<feature type="region of interest" description="Disordered" evidence="10">
    <location>
        <begin position="1"/>
        <end position="41"/>
    </location>
</feature>